<dbReference type="GO" id="GO:0048038">
    <property type="term" value="F:quinone binding"/>
    <property type="evidence" value="ECO:0007669"/>
    <property type="project" value="InterPro"/>
</dbReference>
<dbReference type="InterPro" id="IPR014029">
    <property type="entry name" value="NADH_UbQ_OxRdtase_49kDa_CS"/>
</dbReference>
<dbReference type="HAMAP" id="MF_01358">
    <property type="entry name" value="NDH1_NuoD"/>
    <property type="match status" value="1"/>
</dbReference>
<accession>A0A2H4WZ43</accession>
<sequence>MTTRNRQIKNFTSNFGPQHPAAHGVSRSVLEMNGEVVERAEPHIGLLHRGTEKLIEYKTYLQALPYSDRSDYVSMMAQEHAYSSAVERLLNCEVPLRAQYIRVLFREITRISNHSLALTTHAMDVGASTPFLWAFEEREKLLEFYERVSGARMHASFIRPGGVAQDLPLGLCRDIDFFTQQFASRIDELEEMSTGNRIWKQRLVDIGTVTAQQAKDWGFSGVMLRGPGVCWDLRRAAPYDVYDQSDPDVPVGTRGDCYDRYCIRIEEMRQSVRIIVQCLNQMPSGIIKADDRKLCPPSRSRMKLSMESSIHHFELYTEGFSVPASSTYTAVEAPKGEFGVFLVSNGSNRPYRRKIRAPGFAHLQGLDFMSKHHMPADVVTIIGTQDIVFGEVDR</sequence>
<comment type="similarity">
    <text evidence="1 8">Belongs to the complex I 49 kDa subunit family.</text>
</comment>
<evidence type="ECO:0000256" key="3">
    <source>
        <dbReference type="ARBA" id="ARBA00022967"/>
    </source>
</evidence>
<keyword evidence="11" id="KW-0496">Mitochondrion</keyword>
<dbReference type="PANTHER" id="PTHR11993:SF10">
    <property type="entry name" value="NADH DEHYDROGENASE [UBIQUINONE] IRON-SULFUR PROTEIN 2, MITOCHONDRIAL"/>
    <property type="match status" value="1"/>
</dbReference>
<evidence type="ECO:0000256" key="6">
    <source>
        <dbReference type="ARBA" id="ARBA00071175"/>
    </source>
</evidence>
<name>A0A2H4WZ43_9GENT</name>
<dbReference type="FunFam" id="1.10.645.10:FF:000005">
    <property type="entry name" value="NADH-quinone oxidoreductase subunit D"/>
    <property type="match status" value="1"/>
</dbReference>
<reference evidence="11" key="1">
    <citation type="journal article" date="2017" name="Am. J. Bot.">
        <title>Conflicting results from mitochondrial genomic data challenge current views of Rubiaceae phylogeny.</title>
        <authorList>
            <person name="Rydin C."/>
            <person name="Wikstrom N."/>
            <person name="Bremer B."/>
        </authorList>
    </citation>
    <scope>NUCLEOTIDE SEQUENCE</scope>
</reference>
<dbReference type="GO" id="GO:0006120">
    <property type="term" value="P:mitochondrial electron transport, NADH to ubiquinone"/>
    <property type="evidence" value="ECO:0007669"/>
    <property type="project" value="TreeGrafter"/>
</dbReference>
<dbReference type="Gene3D" id="1.10.645.10">
    <property type="entry name" value="Cytochrome-c3 Hydrogenase, chain B"/>
    <property type="match status" value="1"/>
</dbReference>
<keyword evidence="2 8" id="KW-0813">Transport</keyword>
<dbReference type="NCBIfam" id="TIGR01962">
    <property type="entry name" value="NuoD"/>
    <property type="match status" value="1"/>
</dbReference>
<geneLocation type="mitochondrion" evidence="11"/>
<evidence type="ECO:0000256" key="1">
    <source>
        <dbReference type="ARBA" id="ARBA00005769"/>
    </source>
</evidence>
<proteinExistence type="inferred from homology"/>
<evidence type="ECO:0000259" key="10">
    <source>
        <dbReference type="Pfam" id="PF00346"/>
    </source>
</evidence>
<dbReference type="PANTHER" id="PTHR11993">
    <property type="entry name" value="NADH-UBIQUINONE OXIDOREDUCTASE 49 KDA SUBUNIT"/>
    <property type="match status" value="1"/>
</dbReference>
<evidence type="ECO:0000256" key="7">
    <source>
        <dbReference type="ARBA" id="ARBA00082664"/>
    </source>
</evidence>
<protein>
    <recommendedName>
        <fullName evidence="6">NADH dehydrogenase [ubiquinone] iron-sulfur protein 2</fullName>
    </recommendedName>
    <alternativeName>
        <fullName evidence="7">NADH dehydrogenase subunit 7</fullName>
    </alternativeName>
</protein>
<feature type="domain" description="NADH-quinone oxidoreductase subunit D" evidence="10">
    <location>
        <begin position="124"/>
        <end position="394"/>
    </location>
</feature>
<evidence type="ECO:0000256" key="8">
    <source>
        <dbReference type="RuleBase" id="RU003685"/>
    </source>
</evidence>
<dbReference type="AlphaFoldDB" id="A0A2H4WZ43"/>
<dbReference type="GO" id="GO:0005739">
    <property type="term" value="C:mitochondrion"/>
    <property type="evidence" value="ECO:0007669"/>
    <property type="project" value="GOC"/>
</dbReference>
<feature type="region of interest" description="Disordered" evidence="9">
    <location>
        <begin position="1"/>
        <end position="22"/>
    </location>
</feature>
<evidence type="ECO:0000256" key="4">
    <source>
        <dbReference type="ARBA" id="ARBA00023027"/>
    </source>
</evidence>
<dbReference type="NCBIfam" id="NF004739">
    <property type="entry name" value="PRK06075.1"/>
    <property type="match status" value="1"/>
</dbReference>
<dbReference type="Pfam" id="PF00346">
    <property type="entry name" value="Complex1_49kDa"/>
    <property type="match status" value="1"/>
</dbReference>
<dbReference type="GO" id="GO:0051287">
    <property type="term" value="F:NAD binding"/>
    <property type="evidence" value="ECO:0007669"/>
    <property type="project" value="InterPro"/>
</dbReference>
<dbReference type="EMBL" id="KY638061">
    <property type="protein sequence ID" value="AUD38596.1"/>
    <property type="molecule type" value="Genomic_DNA"/>
</dbReference>
<evidence type="ECO:0000313" key="11">
    <source>
        <dbReference type="EMBL" id="AUD38596.1"/>
    </source>
</evidence>
<dbReference type="SUPFAM" id="SSF56762">
    <property type="entry name" value="HydB/Nqo4-like"/>
    <property type="match status" value="1"/>
</dbReference>
<dbReference type="InterPro" id="IPR029014">
    <property type="entry name" value="NiFe-Hase_large"/>
</dbReference>
<feature type="compositionally biased region" description="Polar residues" evidence="9">
    <location>
        <begin position="1"/>
        <end position="16"/>
    </location>
</feature>
<dbReference type="InterPro" id="IPR022885">
    <property type="entry name" value="NDH1_su_D/H"/>
</dbReference>
<evidence type="ECO:0000256" key="5">
    <source>
        <dbReference type="ARBA" id="ARBA00057456"/>
    </source>
</evidence>
<organism evidence="11">
    <name type="scientific">Plocama pendula</name>
    <dbReference type="NCBI Taxonomy" id="58388"/>
    <lineage>
        <taxon>Eukaryota</taxon>
        <taxon>Viridiplantae</taxon>
        <taxon>Streptophyta</taxon>
        <taxon>Embryophyta</taxon>
        <taxon>Tracheophyta</taxon>
        <taxon>Spermatophyta</taxon>
        <taxon>Magnoliopsida</taxon>
        <taxon>eudicotyledons</taxon>
        <taxon>Gunneridae</taxon>
        <taxon>Pentapetalae</taxon>
        <taxon>asterids</taxon>
        <taxon>lamiids</taxon>
        <taxon>Gentianales</taxon>
        <taxon>Rubiaceae</taxon>
        <taxon>Rubioideae</taxon>
        <taxon>Putorieae</taxon>
        <taxon>Plocama</taxon>
    </lineage>
</organism>
<evidence type="ECO:0000256" key="9">
    <source>
        <dbReference type="SAM" id="MobiDB-lite"/>
    </source>
</evidence>
<keyword evidence="3 8" id="KW-1278">Translocase</keyword>
<gene>
    <name evidence="11" type="primary">nad7</name>
</gene>
<dbReference type="PROSITE" id="PS00535">
    <property type="entry name" value="COMPLEX1_49K"/>
    <property type="match status" value="1"/>
</dbReference>
<dbReference type="InterPro" id="IPR001135">
    <property type="entry name" value="NADH_Q_OxRdtase_suD"/>
</dbReference>
<dbReference type="GO" id="GO:0016651">
    <property type="term" value="F:oxidoreductase activity, acting on NAD(P)H"/>
    <property type="evidence" value="ECO:0007669"/>
    <property type="project" value="InterPro"/>
</dbReference>
<comment type="function">
    <text evidence="5">Core subunit of the mitochondrial membrane respiratory chain NADH dehydrogenase (Complex I) that is believed to belong to the minimal assembly required for catalysis. Complex I functions in the transfer of electrons from NADH to the respiratory chain. The immediate electron acceptor for the enzyme is believed to be ubiquinone. Component of the iron-sulfur (IP) fragment of the enzyme.</text>
</comment>
<keyword evidence="4 8" id="KW-0520">NAD</keyword>
<evidence type="ECO:0000256" key="2">
    <source>
        <dbReference type="ARBA" id="ARBA00022448"/>
    </source>
</evidence>